<dbReference type="PANTHER" id="PTHR42760">
    <property type="entry name" value="SHORT-CHAIN DEHYDROGENASES/REDUCTASES FAMILY MEMBER"/>
    <property type="match status" value="1"/>
</dbReference>
<dbReference type="KEGG" id="rdi:CMV14_20050"/>
<dbReference type="RefSeq" id="WP_066966257.1">
    <property type="nucleotide sequence ID" value="NZ_CP023449.1"/>
</dbReference>
<dbReference type="Gene3D" id="3.40.50.720">
    <property type="entry name" value="NAD(P)-binding Rossmann-like Domain"/>
    <property type="match status" value="1"/>
</dbReference>
<feature type="domain" description="Ketoreductase" evidence="2">
    <location>
        <begin position="9"/>
        <end position="180"/>
    </location>
</feature>
<dbReference type="InterPro" id="IPR036291">
    <property type="entry name" value="NAD(P)-bd_dom_sf"/>
</dbReference>
<dbReference type="FunFam" id="3.40.50.720:FF:000084">
    <property type="entry name" value="Short-chain dehydrogenase reductase"/>
    <property type="match status" value="1"/>
</dbReference>
<sequence length="251" mass="25415">MAEFDLSGKVALVTGGGSGIGFAMAQAMAGAGATVAIAGRDRARGEAAAALIGGGARYQQLDTADPDSCAAALDAVVAGCGGIDILVNNAGMSIGKPPQDLSLDEWRQIMDVNLTGAFLLSQRAYPEMCRRGGGKIINVGSITTLFGSAVAAAYGASKGGIGQLTKALAVSWAVDNIQVNAILPGYVATALTTAAMRERPDLHDRVVARTPARRLGRPEDFGGIAVFLASAASDFITGAIIPVDGGYMSQA</sequence>
<dbReference type="OrthoDB" id="286404at2"/>
<organism evidence="3 4">
    <name type="scientific">Rhizorhabdus dicambivorans</name>
    <dbReference type="NCBI Taxonomy" id="1850238"/>
    <lineage>
        <taxon>Bacteria</taxon>
        <taxon>Pseudomonadati</taxon>
        <taxon>Pseudomonadota</taxon>
        <taxon>Alphaproteobacteria</taxon>
        <taxon>Sphingomonadales</taxon>
        <taxon>Sphingomonadaceae</taxon>
        <taxon>Rhizorhabdus</taxon>
    </lineage>
</organism>
<dbReference type="PRINTS" id="PR00081">
    <property type="entry name" value="GDHRDH"/>
</dbReference>
<dbReference type="InterPro" id="IPR002347">
    <property type="entry name" value="SDR_fam"/>
</dbReference>
<comment type="similarity">
    <text evidence="1">Belongs to the short-chain dehydrogenases/reductases (SDR) family.</text>
</comment>
<gene>
    <name evidence="3" type="ORF">COO09_17270</name>
</gene>
<dbReference type="PROSITE" id="PS00061">
    <property type="entry name" value="ADH_SHORT"/>
    <property type="match status" value="1"/>
</dbReference>
<dbReference type="AlphaFoldDB" id="A0A2A4FQQ9"/>
<evidence type="ECO:0000256" key="1">
    <source>
        <dbReference type="ARBA" id="ARBA00006484"/>
    </source>
</evidence>
<name>A0A2A4FQQ9_9SPHN</name>
<dbReference type="PRINTS" id="PR00080">
    <property type="entry name" value="SDRFAMILY"/>
</dbReference>
<dbReference type="SUPFAM" id="SSF51735">
    <property type="entry name" value="NAD(P)-binding Rossmann-fold domains"/>
    <property type="match status" value="1"/>
</dbReference>
<dbReference type="Pfam" id="PF13561">
    <property type="entry name" value="adh_short_C2"/>
    <property type="match status" value="1"/>
</dbReference>
<dbReference type="Proteomes" id="UP000218934">
    <property type="component" value="Unassembled WGS sequence"/>
</dbReference>
<reference evidence="3 4" key="1">
    <citation type="submission" date="2017-09" db="EMBL/GenBank/DDBJ databases">
        <title>The Catabolism of 3,6-Dichlorosalicylic acid is Initiated by the Cytochrome P450 Monooxygenase DsmABC in Rhizorhabdus dicambivorans Ndbn-20.</title>
        <authorList>
            <person name="Na L."/>
        </authorList>
    </citation>
    <scope>NUCLEOTIDE SEQUENCE [LARGE SCALE GENOMIC DNA]</scope>
    <source>
        <strain evidence="3 4">Ndbn-20m</strain>
    </source>
</reference>
<dbReference type="InterPro" id="IPR057326">
    <property type="entry name" value="KR_dom"/>
</dbReference>
<protein>
    <submittedName>
        <fullName evidence="3">3-oxoacyl-ACP reductase</fullName>
    </submittedName>
</protein>
<evidence type="ECO:0000313" key="4">
    <source>
        <dbReference type="Proteomes" id="UP000218934"/>
    </source>
</evidence>
<evidence type="ECO:0000259" key="2">
    <source>
        <dbReference type="SMART" id="SM00822"/>
    </source>
</evidence>
<dbReference type="SMART" id="SM00822">
    <property type="entry name" value="PKS_KR"/>
    <property type="match status" value="1"/>
</dbReference>
<proteinExistence type="inferred from homology"/>
<dbReference type="EMBL" id="NWUF01000019">
    <property type="protein sequence ID" value="PCE41095.1"/>
    <property type="molecule type" value="Genomic_DNA"/>
</dbReference>
<dbReference type="GO" id="GO:0016616">
    <property type="term" value="F:oxidoreductase activity, acting on the CH-OH group of donors, NAD or NADP as acceptor"/>
    <property type="evidence" value="ECO:0007669"/>
    <property type="project" value="TreeGrafter"/>
</dbReference>
<accession>A0A2A4FQQ9</accession>
<dbReference type="InterPro" id="IPR020904">
    <property type="entry name" value="Sc_DH/Rdtase_CS"/>
</dbReference>
<keyword evidence="4" id="KW-1185">Reference proteome</keyword>
<comment type="caution">
    <text evidence="3">The sequence shown here is derived from an EMBL/GenBank/DDBJ whole genome shotgun (WGS) entry which is preliminary data.</text>
</comment>
<evidence type="ECO:0000313" key="3">
    <source>
        <dbReference type="EMBL" id="PCE41095.1"/>
    </source>
</evidence>
<dbReference type="NCBIfam" id="NF005559">
    <property type="entry name" value="PRK07231.1"/>
    <property type="match status" value="1"/>
</dbReference>